<keyword evidence="8" id="KW-1185">Reference proteome</keyword>
<evidence type="ECO:0000256" key="6">
    <source>
        <dbReference type="SAM" id="Phobius"/>
    </source>
</evidence>
<dbReference type="PANTHER" id="PTHR24305:SF232">
    <property type="entry name" value="P450, PUTATIVE (EUROFUNG)-RELATED"/>
    <property type="match status" value="1"/>
</dbReference>
<dbReference type="OrthoDB" id="3934656at2759"/>
<evidence type="ECO:0000256" key="1">
    <source>
        <dbReference type="ARBA" id="ARBA00001971"/>
    </source>
</evidence>
<dbReference type="PRINTS" id="PR00385">
    <property type="entry name" value="P450"/>
</dbReference>
<organism evidence="7 8">
    <name type="scientific">Ophiobolus disseminans</name>
    <dbReference type="NCBI Taxonomy" id="1469910"/>
    <lineage>
        <taxon>Eukaryota</taxon>
        <taxon>Fungi</taxon>
        <taxon>Dikarya</taxon>
        <taxon>Ascomycota</taxon>
        <taxon>Pezizomycotina</taxon>
        <taxon>Dothideomycetes</taxon>
        <taxon>Pleosporomycetidae</taxon>
        <taxon>Pleosporales</taxon>
        <taxon>Pleosporineae</taxon>
        <taxon>Phaeosphaeriaceae</taxon>
        <taxon>Ophiobolus</taxon>
    </lineage>
</organism>
<sequence length="500" mass="56471">MHVFALLSWPFYATIVGIKLCLLLPLLWKWKYPLSTIPGPRMAAWTRLWWSKTMYFGRSAEVLIRLNREYGPVVRIGPKTVIVNDPHTIRRVLAVNSGYVRGPWFDSLRTDPRVSNVVSERDPKKHQQCRQILAGAIWMTLLDEQQRSSKESKSEFRLNLSKVLPYLSMDIITHICIDESFGNVMTDTDQYELLKTLTTAMVVQQYRASLPELNTLLLWIGRLPMLRDVMYPSANSPGGLGQLMQILEEKVRQKTAATHTQSQTRNMLDSFLSKGLDTGHAASEVLVVLFSAVGATAYTLQGIIRGIISNPSVHLTLQREIDMLVRDQGVGASDLVSDTPLRRIPYLQACISEGVRMYPVITQLREQVVPPEGDNLHGYFVPGGTFVALNGHSSQFDPTFGNDLELYQPERWLIDDRILLTKMQRNLDLNFGYGSSKCLGANLAEIEMNKTIFELFRIYSVVLGNPERPWVSRGDFVLADFNVILTKRSPHGQTNGVSCS</sequence>
<reference evidence="7" key="1">
    <citation type="journal article" date="2020" name="Stud. Mycol.">
        <title>101 Dothideomycetes genomes: a test case for predicting lifestyles and emergence of pathogens.</title>
        <authorList>
            <person name="Haridas S."/>
            <person name="Albert R."/>
            <person name="Binder M."/>
            <person name="Bloem J."/>
            <person name="Labutti K."/>
            <person name="Salamov A."/>
            <person name="Andreopoulos B."/>
            <person name="Baker S."/>
            <person name="Barry K."/>
            <person name="Bills G."/>
            <person name="Bluhm B."/>
            <person name="Cannon C."/>
            <person name="Castanera R."/>
            <person name="Culley D."/>
            <person name="Daum C."/>
            <person name="Ezra D."/>
            <person name="Gonzalez J."/>
            <person name="Henrissat B."/>
            <person name="Kuo A."/>
            <person name="Liang C."/>
            <person name="Lipzen A."/>
            <person name="Lutzoni F."/>
            <person name="Magnuson J."/>
            <person name="Mondo S."/>
            <person name="Nolan M."/>
            <person name="Ohm R."/>
            <person name="Pangilinan J."/>
            <person name="Park H.-J."/>
            <person name="Ramirez L."/>
            <person name="Alfaro M."/>
            <person name="Sun H."/>
            <person name="Tritt A."/>
            <person name="Yoshinaga Y."/>
            <person name="Zwiers L.-H."/>
            <person name="Turgeon B."/>
            <person name="Goodwin S."/>
            <person name="Spatafora J."/>
            <person name="Crous P."/>
            <person name="Grigoriev I."/>
        </authorList>
    </citation>
    <scope>NUCLEOTIDE SEQUENCE</scope>
    <source>
        <strain evidence="7">CBS 113818</strain>
    </source>
</reference>
<comment type="similarity">
    <text evidence="2">Belongs to the cytochrome P450 family.</text>
</comment>
<keyword evidence="4 5" id="KW-0408">Iron</keyword>
<keyword evidence="6" id="KW-0812">Transmembrane</keyword>
<dbReference type="PANTHER" id="PTHR24305">
    <property type="entry name" value="CYTOCHROME P450"/>
    <property type="match status" value="1"/>
</dbReference>
<proteinExistence type="inferred from homology"/>
<name>A0A6A7A623_9PLEO</name>
<dbReference type="AlphaFoldDB" id="A0A6A7A623"/>
<accession>A0A6A7A623</accession>
<evidence type="ECO:0000313" key="8">
    <source>
        <dbReference type="Proteomes" id="UP000799424"/>
    </source>
</evidence>
<protein>
    <submittedName>
        <fullName evidence="7">Cytochrome P450</fullName>
    </submittedName>
</protein>
<keyword evidence="3 5" id="KW-0479">Metal-binding</keyword>
<keyword evidence="6" id="KW-1133">Transmembrane helix</keyword>
<evidence type="ECO:0000313" key="7">
    <source>
        <dbReference type="EMBL" id="KAF2828616.1"/>
    </source>
</evidence>
<dbReference type="GO" id="GO:0004497">
    <property type="term" value="F:monooxygenase activity"/>
    <property type="evidence" value="ECO:0007669"/>
    <property type="project" value="InterPro"/>
</dbReference>
<comment type="cofactor">
    <cofactor evidence="1 5">
        <name>heme</name>
        <dbReference type="ChEBI" id="CHEBI:30413"/>
    </cofactor>
</comment>
<dbReference type="SUPFAM" id="SSF48264">
    <property type="entry name" value="Cytochrome P450"/>
    <property type="match status" value="1"/>
</dbReference>
<evidence type="ECO:0000256" key="3">
    <source>
        <dbReference type="ARBA" id="ARBA00022723"/>
    </source>
</evidence>
<feature type="transmembrane region" description="Helical" evidence="6">
    <location>
        <begin position="6"/>
        <end position="28"/>
    </location>
</feature>
<dbReference type="InterPro" id="IPR002403">
    <property type="entry name" value="Cyt_P450_E_grp-IV"/>
</dbReference>
<evidence type="ECO:0000256" key="4">
    <source>
        <dbReference type="ARBA" id="ARBA00023004"/>
    </source>
</evidence>
<keyword evidence="5" id="KW-0349">Heme</keyword>
<dbReference type="GO" id="GO:0005506">
    <property type="term" value="F:iron ion binding"/>
    <property type="evidence" value="ECO:0007669"/>
    <property type="project" value="InterPro"/>
</dbReference>
<dbReference type="PRINTS" id="PR00465">
    <property type="entry name" value="EP450IV"/>
</dbReference>
<dbReference type="Pfam" id="PF00067">
    <property type="entry name" value="p450"/>
    <property type="match status" value="1"/>
</dbReference>
<dbReference type="GO" id="GO:0016705">
    <property type="term" value="F:oxidoreductase activity, acting on paired donors, with incorporation or reduction of molecular oxygen"/>
    <property type="evidence" value="ECO:0007669"/>
    <property type="project" value="InterPro"/>
</dbReference>
<gene>
    <name evidence="7" type="ORF">CC86DRAFT_392853</name>
</gene>
<feature type="binding site" description="axial binding residue" evidence="5">
    <location>
        <position position="438"/>
    </location>
    <ligand>
        <name>heme</name>
        <dbReference type="ChEBI" id="CHEBI:30413"/>
    </ligand>
    <ligandPart>
        <name>Fe</name>
        <dbReference type="ChEBI" id="CHEBI:18248"/>
    </ligandPart>
</feature>
<dbReference type="GO" id="GO:0020037">
    <property type="term" value="F:heme binding"/>
    <property type="evidence" value="ECO:0007669"/>
    <property type="project" value="InterPro"/>
</dbReference>
<evidence type="ECO:0000256" key="2">
    <source>
        <dbReference type="ARBA" id="ARBA00010617"/>
    </source>
</evidence>
<keyword evidence="6" id="KW-0472">Membrane</keyword>
<dbReference type="Gene3D" id="1.10.630.10">
    <property type="entry name" value="Cytochrome P450"/>
    <property type="match status" value="1"/>
</dbReference>
<dbReference type="Proteomes" id="UP000799424">
    <property type="component" value="Unassembled WGS sequence"/>
</dbReference>
<evidence type="ECO:0000256" key="5">
    <source>
        <dbReference type="PIRSR" id="PIRSR602403-1"/>
    </source>
</evidence>
<dbReference type="EMBL" id="MU006222">
    <property type="protein sequence ID" value="KAF2828616.1"/>
    <property type="molecule type" value="Genomic_DNA"/>
</dbReference>
<dbReference type="InterPro" id="IPR001128">
    <property type="entry name" value="Cyt_P450"/>
</dbReference>
<dbReference type="InterPro" id="IPR050121">
    <property type="entry name" value="Cytochrome_P450_monoxygenase"/>
</dbReference>
<dbReference type="InterPro" id="IPR036396">
    <property type="entry name" value="Cyt_P450_sf"/>
</dbReference>